<keyword evidence="2" id="KW-1185">Reference proteome</keyword>
<comment type="caution">
    <text evidence="1">The sequence shown here is derived from an EMBL/GenBank/DDBJ whole genome shotgun (WGS) entry which is preliminary data.</text>
</comment>
<sequence length="104" mass="11446">MGILRLMPGGGVEYPPADASGMSGSLPFNAKVHSTILRKSYRICSQPYRYVTRRQWPAVGRGATELVRRMHGITLCSAVDGNTSLKIASGKCFFKSLKMVIHFI</sequence>
<name>A0AA38HU59_9CUCU</name>
<proteinExistence type="predicted"/>
<accession>A0AA38HU59</accession>
<organism evidence="1 2">
    <name type="scientific">Zophobas morio</name>
    <dbReference type="NCBI Taxonomy" id="2755281"/>
    <lineage>
        <taxon>Eukaryota</taxon>
        <taxon>Metazoa</taxon>
        <taxon>Ecdysozoa</taxon>
        <taxon>Arthropoda</taxon>
        <taxon>Hexapoda</taxon>
        <taxon>Insecta</taxon>
        <taxon>Pterygota</taxon>
        <taxon>Neoptera</taxon>
        <taxon>Endopterygota</taxon>
        <taxon>Coleoptera</taxon>
        <taxon>Polyphaga</taxon>
        <taxon>Cucujiformia</taxon>
        <taxon>Tenebrionidae</taxon>
        <taxon>Zophobas</taxon>
    </lineage>
</organism>
<dbReference type="EMBL" id="JALNTZ010000008">
    <property type="protein sequence ID" value="KAJ3643606.1"/>
    <property type="molecule type" value="Genomic_DNA"/>
</dbReference>
<evidence type="ECO:0000313" key="1">
    <source>
        <dbReference type="EMBL" id="KAJ3643606.1"/>
    </source>
</evidence>
<protein>
    <submittedName>
        <fullName evidence="1">Uncharacterized protein</fullName>
    </submittedName>
</protein>
<dbReference type="AlphaFoldDB" id="A0AA38HU59"/>
<evidence type="ECO:0000313" key="2">
    <source>
        <dbReference type="Proteomes" id="UP001168821"/>
    </source>
</evidence>
<gene>
    <name evidence="1" type="ORF">Zmor_026307</name>
</gene>
<dbReference type="Proteomes" id="UP001168821">
    <property type="component" value="Unassembled WGS sequence"/>
</dbReference>
<reference evidence="1" key="1">
    <citation type="journal article" date="2023" name="G3 (Bethesda)">
        <title>Whole genome assemblies of Zophobas morio and Tenebrio molitor.</title>
        <authorList>
            <person name="Kaur S."/>
            <person name="Stinson S.A."/>
            <person name="diCenzo G.C."/>
        </authorList>
    </citation>
    <scope>NUCLEOTIDE SEQUENCE</scope>
    <source>
        <strain evidence="1">QUZm001</strain>
    </source>
</reference>